<dbReference type="AlphaFoldDB" id="K0IGM0"/>
<accession>K0IGM0</accession>
<dbReference type="EMBL" id="CP002408">
    <property type="protein sequence ID" value="AFU58965.1"/>
    <property type="molecule type" value="Genomic_DNA"/>
</dbReference>
<dbReference type="PANTHER" id="PTHR36849:SF1">
    <property type="entry name" value="CYTOPLASMIC PROTEIN"/>
    <property type="match status" value="1"/>
</dbReference>
<organism evidence="1 2">
    <name type="scientific">Nitrososphaera gargensis (strain Ga9.2)</name>
    <dbReference type="NCBI Taxonomy" id="1237085"/>
    <lineage>
        <taxon>Archaea</taxon>
        <taxon>Nitrososphaerota</taxon>
        <taxon>Nitrososphaeria</taxon>
        <taxon>Nitrososphaerales</taxon>
        <taxon>Nitrososphaeraceae</taxon>
        <taxon>Nitrososphaera</taxon>
    </lineage>
</organism>
<name>K0IGM0_NITGG</name>
<gene>
    <name evidence="1" type="ordered locus">Ngar_c20330</name>
</gene>
<protein>
    <recommendedName>
        <fullName evidence="3">DUF488 domain-containing protein</fullName>
    </recommendedName>
</protein>
<dbReference type="Proteomes" id="UP000008037">
    <property type="component" value="Chromosome"/>
</dbReference>
<dbReference type="InterPro" id="IPR052552">
    <property type="entry name" value="YeaO-like"/>
</dbReference>
<dbReference type="PANTHER" id="PTHR36849">
    <property type="entry name" value="CYTOPLASMIC PROTEIN-RELATED"/>
    <property type="match status" value="1"/>
</dbReference>
<reference evidence="1 2" key="1">
    <citation type="journal article" date="2012" name="Environ. Microbiol.">
        <title>The genome of the ammonia-oxidizing Candidatus Nitrososphaera gargensis: insights into metabolic versatility and environmental adaptations.</title>
        <authorList>
            <person name="Spang A."/>
            <person name="Poehlein A."/>
            <person name="Offre P."/>
            <person name="Zumbragel S."/>
            <person name="Haider S."/>
            <person name="Rychlik N."/>
            <person name="Nowka B."/>
            <person name="Schmeisser C."/>
            <person name="Lebedeva E.V."/>
            <person name="Rattei T."/>
            <person name="Bohm C."/>
            <person name="Schmid M."/>
            <person name="Galushko A."/>
            <person name="Hatzenpichler R."/>
            <person name="Weinmaier T."/>
            <person name="Daniel R."/>
            <person name="Schleper C."/>
            <person name="Spieck E."/>
            <person name="Streit W."/>
            <person name="Wagner M."/>
        </authorList>
    </citation>
    <scope>NUCLEOTIDE SEQUENCE [LARGE SCALE GENOMIC DNA]</scope>
    <source>
        <strain evidence="2">Ga9.2</strain>
    </source>
</reference>
<sequence>MLCEASIMVIETRRIYSMKKHATVGSFNIFVDRLWARGMKKEEADIDLWLRDIAPSDELRKWFGHDPRKWNEFKERYFKELDGKKELVEPILQKFILTLRYYCFMVPRMRNSTMQWHSRNICLKSWRNKVLSNLHLVDSHRRT</sequence>
<evidence type="ECO:0000313" key="1">
    <source>
        <dbReference type="EMBL" id="AFU58965.1"/>
    </source>
</evidence>
<dbReference type="HOGENOM" id="CLU_137928_0_0_2"/>
<dbReference type="STRING" id="1237085.Ngar_c20330"/>
<dbReference type="PATRIC" id="fig|1237085.11.peg.2010"/>
<dbReference type="InParanoid" id="K0IGM0"/>
<proteinExistence type="predicted"/>
<dbReference type="Pfam" id="PF22752">
    <property type="entry name" value="DUF488-N3i"/>
    <property type="match status" value="1"/>
</dbReference>
<evidence type="ECO:0008006" key="3">
    <source>
        <dbReference type="Google" id="ProtNLM"/>
    </source>
</evidence>
<dbReference type="KEGG" id="nga:Ngar_c20330"/>
<keyword evidence="2" id="KW-1185">Reference proteome</keyword>
<dbReference type="BioCyc" id="CNIT1237085:G1324-2031-MONOMER"/>
<evidence type="ECO:0000313" key="2">
    <source>
        <dbReference type="Proteomes" id="UP000008037"/>
    </source>
</evidence>